<evidence type="ECO:0000256" key="4">
    <source>
        <dbReference type="ARBA" id="ARBA00022982"/>
    </source>
</evidence>
<dbReference type="Proteomes" id="UP000325763">
    <property type="component" value="Chromosome"/>
</dbReference>
<organism evidence="9">
    <name type="scientific">Streptomyces nodosus</name>
    <dbReference type="NCBI Taxonomy" id="40318"/>
    <lineage>
        <taxon>Bacteria</taxon>
        <taxon>Bacillati</taxon>
        <taxon>Actinomycetota</taxon>
        <taxon>Actinomycetes</taxon>
        <taxon>Kitasatosporales</taxon>
        <taxon>Streptomycetaceae</taxon>
        <taxon>Streptomyces</taxon>
    </lineage>
</organism>
<dbReference type="EMBL" id="AF357202">
    <property type="protein sequence ID" value="AAK73508.1"/>
    <property type="molecule type" value="Genomic_DNA"/>
</dbReference>
<evidence type="ECO:0000256" key="5">
    <source>
        <dbReference type="ARBA" id="ARBA00023004"/>
    </source>
</evidence>
<reference evidence="12" key="3">
    <citation type="submission" date="2014-09" db="EMBL/GenBank/DDBJ databases">
        <title>Sequence of the Streptomyces nodosus genome.</title>
        <authorList>
            <person name="Sweeney P."/>
            <person name="Stephens N."/>
            <person name="Murphy C."/>
            <person name="Caffrey P."/>
        </authorList>
    </citation>
    <scope>NUCLEOTIDE SEQUENCE [LARGE SCALE GENOMIC DNA]</scope>
    <source>
        <strain evidence="12">ATCC 14899</strain>
    </source>
</reference>
<evidence type="ECO:0000256" key="2">
    <source>
        <dbReference type="ARBA" id="ARBA00022448"/>
    </source>
</evidence>
<comment type="function">
    <text evidence="8">Ferredoxins are iron-sulfur proteins that transfer electrons in a wide variety of metabolic reactions.</text>
</comment>
<sequence length="65" mass="6790">MVHVNVDVDRCVGAGQCVLTASDVFDQDDDGLVTVLAQPSDPSTVETVREAAVVCPSMAITVVEN</sequence>
<dbReference type="PANTHER" id="PTHR36923">
    <property type="entry name" value="FERREDOXIN"/>
    <property type="match status" value="1"/>
</dbReference>
<evidence type="ECO:0000313" key="13">
    <source>
        <dbReference type="Proteomes" id="UP000325763"/>
    </source>
</evidence>
<name>Q93NX2_9ACTN</name>
<keyword evidence="12" id="KW-1185">Reference proteome</keyword>
<dbReference type="SUPFAM" id="SSF54862">
    <property type="entry name" value="4Fe-4S ferredoxins"/>
    <property type="match status" value="1"/>
</dbReference>
<dbReference type="GO" id="GO:0051538">
    <property type="term" value="F:3 iron, 4 sulfur cluster binding"/>
    <property type="evidence" value="ECO:0007669"/>
    <property type="project" value="UniProtKB-KW"/>
</dbReference>
<keyword evidence="6 8" id="KW-0411">Iron-sulfur</keyword>
<dbReference type="InterPro" id="IPR001080">
    <property type="entry name" value="3Fe4S_ferredoxin"/>
</dbReference>
<evidence type="ECO:0000256" key="8">
    <source>
        <dbReference type="RuleBase" id="RU368020"/>
    </source>
</evidence>
<dbReference type="HOGENOM" id="CLU_139698_6_0_11"/>
<evidence type="ECO:0000256" key="6">
    <source>
        <dbReference type="ARBA" id="ARBA00023014"/>
    </source>
</evidence>
<reference evidence="10 12" key="4">
    <citation type="journal article" date="2016" name="Appl. Microbiol. Biotechnol.">
        <title>Exploiting the genome sequence of Streptomyces nodosus for enhanced antibiotic production.</title>
        <authorList>
            <person name="Sweeney P."/>
            <person name="Murphy C.D."/>
            <person name="Caffrey P."/>
        </authorList>
    </citation>
    <scope>NUCLEOTIDE SEQUENCE [LARGE SCALE GENOMIC DNA]</scope>
    <source>
        <strain evidence="10 12">ATCC 14899</strain>
    </source>
</reference>
<keyword evidence="4 8" id="KW-0249">Electron transport</keyword>
<dbReference type="Pfam" id="PF13370">
    <property type="entry name" value="Fer4_13"/>
    <property type="match status" value="1"/>
</dbReference>
<dbReference type="Gene3D" id="3.30.70.20">
    <property type="match status" value="1"/>
</dbReference>
<reference evidence="9" key="1">
    <citation type="journal article" date="2001" name="Chem. Biol.">
        <title>Amphotericin biosynthesis in Streptomyces nodosus: deductions from analysis of polyketide synthase and late genes.</title>
        <authorList>
            <person name="Caffrey P."/>
            <person name="Lynch S."/>
            <person name="Flood E."/>
            <person name="Finnan S."/>
            <person name="Oliynyk M."/>
        </authorList>
    </citation>
    <scope>NUCLEOTIDE SEQUENCE</scope>
</reference>
<evidence type="ECO:0000313" key="10">
    <source>
        <dbReference type="EMBL" id="AJE39054.1"/>
    </source>
</evidence>
<reference evidence="11 13" key="5">
    <citation type="submission" date="2017-09" db="EMBL/GenBank/DDBJ databases">
        <title>Streptomyces genome completion.</title>
        <authorList>
            <person name="Lee N."/>
            <person name="Cho B.-K."/>
        </authorList>
    </citation>
    <scope>NUCLEOTIDE SEQUENCE [LARGE SCALE GENOMIC DNA]</scope>
    <source>
        <strain evidence="11 13">ATCC 14899</strain>
    </source>
</reference>
<evidence type="ECO:0000313" key="11">
    <source>
        <dbReference type="EMBL" id="QEV43049.1"/>
    </source>
</evidence>
<comment type="cofactor">
    <cofactor evidence="1">
        <name>[3Fe-4S] cluster</name>
        <dbReference type="ChEBI" id="CHEBI:21137"/>
    </cofactor>
</comment>
<dbReference type="InterPro" id="IPR051269">
    <property type="entry name" value="Fe-S_cluster_ET"/>
</dbReference>
<evidence type="ECO:0000256" key="3">
    <source>
        <dbReference type="ARBA" id="ARBA00022723"/>
    </source>
</evidence>
<dbReference type="AlphaFoldDB" id="Q93NX2"/>
<dbReference type="GO" id="GO:0009055">
    <property type="term" value="F:electron transfer activity"/>
    <property type="evidence" value="ECO:0007669"/>
    <property type="project" value="UniProtKB-UniRule"/>
</dbReference>
<dbReference type="OrthoDB" id="9803319at2"/>
<protein>
    <recommendedName>
        <fullName evidence="8">Ferredoxin</fullName>
    </recommendedName>
</protein>
<dbReference type="EMBL" id="CP009313">
    <property type="protein sequence ID" value="AJE39054.1"/>
    <property type="molecule type" value="Genomic_DNA"/>
</dbReference>
<keyword evidence="5 8" id="KW-0408">Iron</keyword>
<keyword evidence="2 8" id="KW-0813">Transport</keyword>
<evidence type="ECO:0000313" key="9">
    <source>
        <dbReference type="EMBL" id="AAK73508.1"/>
    </source>
</evidence>
<dbReference type="PANTHER" id="PTHR36923:SF3">
    <property type="entry name" value="FERREDOXIN"/>
    <property type="match status" value="1"/>
</dbReference>
<evidence type="ECO:0000256" key="7">
    <source>
        <dbReference type="ARBA" id="ARBA00023291"/>
    </source>
</evidence>
<keyword evidence="7" id="KW-0003">3Fe-4S</keyword>
<dbReference type="EMBL" id="CP023747">
    <property type="protein sequence ID" value="QEV43049.1"/>
    <property type="molecule type" value="Genomic_DNA"/>
</dbReference>
<keyword evidence="3 8" id="KW-0479">Metal-binding</keyword>
<proteinExistence type="predicted"/>
<evidence type="ECO:0000313" key="12">
    <source>
        <dbReference type="Proteomes" id="UP000031526"/>
    </source>
</evidence>
<dbReference type="STRING" id="40318.SNOD_02625"/>
<dbReference type="KEGG" id="snq:CP978_03025"/>
<dbReference type="Proteomes" id="UP000031526">
    <property type="component" value="Chromosome"/>
</dbReference>
<dbReference type="GO" id="GO:0005506">
    <property type="term" value="F:iron ion binding"/>
    <property type="evidence" value="ECO:0007669"/>
    <property type="project" value="UniProtKB-UniRule"/>
</dbReference>
<dbReference type="PRINTS" id="PR00352">
    <property type="entry name" value="3FE4SFRDOXIN"/>
</dbReference>
<reference evidence="9" key="2">
    <citation type="journal article" date="2005" name="J. Biol. Chem.">
        <title>Biosynthesis of amphotericin derivatives lacking exocyclic carboxyl groups.</title>
        <authorList>
            <person name="Carmody M."/>
            <person name="Murphy B."/>
            <person name="Byrne B."/>
            <person name="Power P."/>
            <person name="Rai D."/>
            <person name="Rawlings B."/>
            <person name="Caffrey P."/>
        </authorList>
    </citation>
    <scope>NUCLEOTIDE SEQUENCE</scope>
</reference>
<gene>
    <name evidence="9" type="primary">amphM</name>
    <name evidence="11" type="ORF">CP978_03025</name>
    <name evidence="10" type="ORF">SNOD_02625</name>
</gene>
<accession>Q93NX2</accession>
<evidence type="ECO:0000256" key="1">
    <source>
        <dbReference type="ARBA" id="ARBA00001927"/>
    </source>
</evidence>